<dbReference type="Gene3D" id="3.40.190.10">
    <property type="entry name" value="Periplasmic binding protein-like II"/>
    <property type="match status" value="1"/>
</dbReference>
<proteinExistence type="inferred from homology"/>
<dbReference type="GO" id="GO:0030288">
    <property type="term" value="C:outer membrane-bounded periplasmic space"/>
    <property type="evidence" value="ECO:0007669"/>
    <property type="project" value="TreeGrafter"/>
</dbReference>
<comment type="caution">
    <text evidence="7">The sequence shown here is derived from an EMBL/GenBank/DDBJ whole genome shotgun (WGS) entry which is preliminary data.</text>
</comment>
<evidence type="ECO:0000256" key="3">
    <source>
        <dbReference type="ARBA" id="ARBA00022448"/>
    </source>
</evidence>
<dbReference type="GO" id="GO:1904680">
    <property type="term" value="F:peptide transmembrane transporter activity"/>
    <property type="evidence" value="ECO:0007669"/>
    <property type="project" value="TreeGrafter"/>
</dbReference>
<dbReference type="Pfam" id="PF00496">
    <property type="entry name" value="SBP_bac_5"/>
    <property type="match status" value="1"/>
</dbReference>
<evidence type="ECO:0000313" key="7">
    <source>
        <dbReference type="EMBL" id="OQW49093.1"/>
    </source>
</evidence>
<dbReference type="PIRSF" id="PIRSF002741">
    <property type="entry name" value="MppA"/>
    <property type="match status" value="1"/>
</dbReference>
<evidence type="ECO:0000256" key="4">
    <source>
        <dbReference type="ARBA" id="ARBA00022729"/>
    </source>
</evidence>
<protein>
    <submittedName>
        <fullName evidence="7">ABC transporter substrate-binding protein</fullName>
    </submittedName>
</protein>
<dbReference type="InterPro" id="IPR000914">
    <property type="entry name" value="SBP_5_dom"/>
</dbReference>
<accession>A0A1W9HNU3</accession>
<dbReference type="Gene3D" id="3.90.76.10">
    <property type="entry name" value="Dipeptide-binding Protein, Domain 1"/>
    <property type="match status" value="1"/>
</dbReference>
<dbReference type="Gene3D" id="3.10.105.10">
    <property type="entry name" value="Dipeptide-binding Protein, Domain 3"/>
    <property type="match status" value="1"/>
</dbReference>
<name>A0A1W9HNU3_9HYPH</name>
<organism evidence="7 8">
    <name type="scientific">Candidatus Raskinella chloraquaticus</name>
    <dbReference type="NCBI Taxonomy" id="1951219"/>
    <lineage>
        <taxon>Bacteria</taxon>
        <taxon>Pseudomonadati</taxon>
        <taxon>Pseudomonadota</taxon>
        <taxon>Alphaproteobacteria</taxon>
        <taxon>Hyphomicrobiales</taxon>
        <taxon>Phreatobacteraceae</taxon>
        <taxon>Candidatus Raskinella</taxon>
    </lineage>
</organism>
<dbReference type="InterPro" id="IPR030678">
    <property type="entry name" value="Peptide/Ni-bd"/>
</dbReference>
<dbReference type="GO" id="GO:0043190">
    <property type="term" value="C:ATP-binding cassette (ABC) transporter complex"/>
    <property type="evidence" value="ECO:0007669"/>
    <property type="project" value="InterPro"/>
</dbReference>
<feature type="signal peptide" evidence="5">
    <location>
        <begin position="1"/>
        <end position="26"/>
    </location>
</feature>
<dbReference type="STRING" id="1827387.A4S15_03300"/>
<evidence type="ECO:0000313" key="8">
    <source>
        <dbReference type="Proteomes" id="UP000192872"/>
    </source>
</evidence>
<dbReference type="PANTHER" id="PTHR30290:SF10">
    <property type="entry name" value="PERIPLASMIC OLIGOPEPTIDE-BINDING PROTEIN-RELATED"/>
    <property type="match status" value="1"/>
</dbReference>
<keyword evidence="4 5" id="KW-0732">Signal</keyword>
<dbReference type="CDD" id="cd08504">
    <property type="entry name" value="PBP2_OppA"/>
    <property type="match status" value="1"/>
</dbReference>
<dbReference type="Proteomes" id="UP000192872">
    <property type="component" value="Unassembled WGS sequence"/>
</dbReference>
<evidence type="ECO:0000256" key="1">
    <source>
        <dbReference type="ARBA" id="ARBA00004418"/>
    </source>
</evidence>
<dbReference type="AlphaFoldDB" id="A0A1W9HNU3"/>
<gene>
    <name evidence="7" type="ORF">A4S15_03300</name>
</gene>
<comment type="similarity">
    <text evidence="2">Belongs to the bacterial solute-binding protein 5 family.</text>
</comment>
<evidence type="ECO:0000259" key="6">
    <source>
        <dbReference type="Pfam" id="PF00496"/>
    </source>
</evidence>
<dbReference type="PANTHER" id="PTHR30290">
    <property type="entry name" value="PERIPLASMIC BINDING COMPONENT OF ABC TRANSPORTER"/>
    <property type="match status" value="1"/>
</dbReference>
<dbReference type="RefSeq" id="WP_376800236.1">
    <property type="nucleotide sequence ID" value="NZ_DBNB01000010.1"/>
</dbReference>
<feature type="chain" id="PRO_5012845890" evidence="5">
    <location>
        <begin position="27"/>
        <end position="530"/>
    </location>
</feature>
<keyword evidence="3" id="KW-0813">Transport</keyword>
<dbReference type="InterPro" id="IPR039424">
    <property type="entry name" value="SBP_5"/>
</dbReference>
<dbReference type="FunFam" id="3.90.76.10:FF:000001">
    <property type="entry name" value="Oligopeptide ABC transporter substrate-binding protein"/>
    <property type="match status" value="1"/>
</dbReference>
<evidence type="ECO:0000256" key="2">
    <source>
        <dbReference type="ARBA" id="ARBA00005695"/>
    </source>
</evidence>
<feature type="domain" description="Solute-binding protein family 5" evidence="6">
    <location>
        <begin position="71"/>
        <end position="449"/>
    </location>
</feature>
<evidence type="ECO:0000256" key="5">
    <source>
        <dbReference type="SAM" id="SignalP"/>
    </source>
</evidence>
<reference evidence="7 8" key="1">
    <citation type="journal article" date="2017" name="Water Res.">
        <title>Comammox in drinking water systems.</title>
        <authorList>
            <person name="Wang Y."/>
            <person name="Ma L."/>
            <person name="Mao Y."/>
            <person name="Jiang X."/>
            <person name="Xia Y."/>
            <person name="Yu K."/>
            <person name="Li B."/>
            <person name="Zhang T."/>
        </authorList>
    </citation>
    <scope>NUCLEOTIDE SEQUENCE [LARGE SCALE GENOMIC DNA]</scope>
    <source>
        <strain evidence="7">SG_bin8</strain>
    </source>
</reference>
<dbReference type="SUPFAM" id="SSF53850">
    <property type="entry name" value="Periplasmic binding protein-like II"/>
    <property type="match status" value="1"/>
</dbReference>
<dbReference type="EMBL" id="LWDL01000033">
    <property type="protein sequence ID" value="OQW49093.1"/>
    <property type="molecule type" value="Genomic_DNA"/>
</dbReference>
<sequence>MALIDRCKSLLFVLVLGGVTSGAALAQTIYHRGNDADPETLDPHKTSTVAEANLVRDLYEGLVIHNGQGRVVPGAAESWTVSADGKVYTFKLRASGKWSNGAAVTAKDFVFSFRRIVDPKTGAKYASIIYPIAGAERINTGKAPVETLGVKAVDDRTLEITLENATPYFLELLTHQTPSPVNEASVSALGADFIKAGNLVSNGAYMLKENLPNTLITLVKNPHFHDAANVRIDQVNYIPIKDTAAGVRRFIAGEILSMNDIPADQLKALRTQLGSQVNVAPLLGTYYIAFNTKKPPFDDKRVRTALAMAVDREVLSEEIWAGTLVPAYSFVPPGTANYGNPGAVAWQDQSVIEREETARKLLAEAGFGPSNPLKVELRYNVTDNNKATAVALAGDWKRIGVDTSFISTDAKTHFAFLREKGAYDIARAGWIADYNDPQNFLFLFEGGNGGLNYPSWAHAKYDALMKSAARELNLAARAGILREAETLLLAEAPVAPLLFYTNRILISPKLSGFTPNLRGANATRFMSIRN</sequence>
<dbReference type="GO" id="GO:0015833">
    <property type="term" value="P:peptide transport"/>
    <property type="evidence" value="ECO:0007669"/>
    <property type="project" value="TreeGrafter"/>
</dbReference>
<comment type="subcellular location">
    <subcellularLocation>
        <location evidence="1">Periplasm</location>
    </subcellularLocation>
</comment>